<protein>
    <submittedName>
        <fullName evidence="2">BRCT domain-containing protein</fullName>
    </submittedName>
</protein>
<evidence type="ECO:0000313" key="2">
    <source>
        <dbReference type="EMBL" id="KOB73094.1"/>
    </source>
</evidence>
<feature type="non-terminal residue" evidence="2">
    <location>
        <position position="161"/>
    </location>
</feature>
<sequence>MHTVHTGAETCCDVCFLAETKSTLAALRVSFAAETMRYFITRGCACAGDVPALVRRCAGAARLAVRWGRVMLHAHHHLAFCEERFGLEFGSRALLLNRGPHGPRPTLAANSLRNLLRAAPFNLASLPGDATVTEDAAREPLTSGCSSSKQGAIETAGSGEA</sequence>
<dbReference type="EMBL" id="JTDY01001716">
    <property type="protein sequence ID" value="KOB73094.1"/>
    <property type="molecule type" value="Genomic_DNA"/>
</dbReference>
<feature type="region of interest" description="Disordered" evidence="1">
    <location>
        <begin position="136"/>
        <end position="161"/>
    </location>
</feature>
<reference evidence="2 3" key="1">
    <citation type="journal article" date="2015" name="Genome Biol. Evol.">
        <title>The genome of winter moth (Operophtera brumata) provides a genomic perspective on sexual dimorphism and phenology.</title>
        <authorList>
            <person name="Derks M.F."/>
            <person name="Smit S."/>
            <person name="Salis L."/>
            <person name="Schijlen E."/>
            <person name="Bossers A."/>
            <person name="Mateman C."/>
            <person name="Pijl A.S."/>
            <person name="de Ridder D."/>
            <person name="Groenen M.A."/>
            <person name="Visser M.E."/>
            <person name="Megens H.J."/>
        </authorList>
    </citation>
    <scope>NUCLEOTIDE SEQUENCE [LARGE SCALE GENOMIC DNA]</scope>
    <source>
        <strain evidence="2">WM2013NL</strain>
        <tissue evidence="2">Head and thorax</tissue>
    </source>
</reference>
<dbReference type="AlphaFoldDB" id="A0A0L7LCF1"/>
<evidence type="ECO:0000256" key="1">
    <source>
        <dbReference type="SAM" id="MobiDB-lite"/>
    </source>
</evidence>
<organism evidence="2 3">
    <name type="scientific">Operophtera brumata</name>
    <name type="common">Winter moth</name>
    <name type="synonym">Phalaena brumata</name>
    <dbReference type="NCBI Taxonomy" id="104452"/>
    <lineage>
        <taxon>Eukaryota</taxon>
        <taxon>Metazoa</taxon>
        <taxon>Ecdysozoa</taxon>
        <taxon>Arthropoda</taxon>
        <taxon>Hexapoda</taxon>
        <taxon>Insecta</taxon>
        <taxon>Pterygota</taxon>
        <taxon>Neoptera</taxon>
        <taxon>Endopterygota</taxon>
        <taxon>Lepidoptera</taxon>
        <taxon>Glossata</taxon>
        <taxon>Ditrysia</taxon>
        <taxon>Geometroidea</taxon>
        <taxon>Geometridae</taxon>
        <taxon>Larentiinae</taxon>
        <taxon>Operophtera</taxon>
    </lineage>
</organism>
<comment type="caution">
    <text evidence="2">The sequence shown here is derived from an EMBL/GenBank/DDBJ whole genome shotgun (WGS) entry which is preliminary data.</text>
</comment>
<evidence type="ECO:0000313" key="3">
    <source>
        <dbReference type="Proteomes" id="UP000037510"/>
    </source>
</evidence>
<proteinExistence type="predicted"/>
<name>A0A0L7LCF1_OPEBR</name>
<dbReference type="Proteomes" id="UP000037510">
    <property type="component" value="Unassembled WGS sequence"/>
</dbReference>
<dbReference type="STRING" id="104452.A0A0L7LCF1"/>
<keyword evidence="3" id="KW-1185">Reference proteome</keyword>
<gene>
    <name evidence="2" type="ORF">OBRU01_11244</name>
</gene>
<accession>A0A0L7LCF1</accession>